<dbReference type="GO" id="GO:0003955">
    <property type="term" value="F:NAD(P)H dehydrogenase (quinone) activity"/>
    <property type="evidence" value="ECO:0007669"/>
    <property type="project" value="TreeGrafter"/>
</dbReference>
<evidence type="ECO:0000259" key="6">
    <source>
        <dbReference type="Pfam" id="PF07992"/>
    </source>
</evidence>
<organism evidence="7 8">
    <name type="scientific">Spirosoma telluris</name>
    <dbReference type="NCBI Taxonomy" id="2183553"/>
    <lineage>
        <taxon>Bacteria</taxon>
        <taxon>Pseudomonadati</taxon>
        <taxon>Bacteroidota</taxon>
        <taxon>Cytophagia</taxon>
        <taxon>Cytophagales</taxon>
        <taxon>Cytophagaceae</taxon>
        <taxon>Spirosoma</taxon>
    </lineage>
</organism>
<evidence type="ECO:0000256" key="5">
    <source>
        <dbReference type="ARBA" id="ARBA00023002"/>
    </source>
</evidence>
<name>A0A327NUX9_9BACT</name>
<dbReference type="SUPFAM" id="SSF51905">
    <property type="entry name" value="FAD/NAD(P)-binding domain"/>
    <property type="match status" value="2"/>
</dbReference>
<evidence type="ECO:0000313" key="8">
    <source>
        <dbReference type="Proteomes" id="UP000249016"/>
    </source>
</evidence>
<comment type="caution">
    <text evidence="7">The sequence shown here is derived from an EMBL/GenBank/DDBJ whole genome shotgun (WGS) entry which is preliminary data.</text>
</comment>
<dbReference type="Gene3D" id="3.50.50.100">
    <property type="match status" value="1"/>
</dbReference>
<dbReference type="PANTHER" id="PTHR42913">
    <property type="entry name" value="APOPTOSIS-INDUCING FACTOR 1"/>
    <property type="match status" value="1"/>
</dbReference>
<accession>A0A327NUX9</accession>
<dbReference type="Pfam" id="PF07992">
    <property type="entry name" value="Pyr_redox_2"/>
    <property type="match status" value="1"/>
</dbReference>
<evidence type="ECO:0000256" key="3">
    <source>
        <dbReference type="ARBA" id="ARBA00022630"/>
    </source>
</evidence>
<dbReference type="EMBL" id="QLII01000001">
    <property type="protein sequence ID" value="RAI77674.1"/>
    <property type="molecule type" value="Genomic_DNA"/>
</dbReference>
<keyword evidence="4" id="KW-0274">FAD</keyword>
<evidence type="ECO:0000256" key="1">
    <source>
        <dbReference type="ARBA" id="ARBA00001974"/>
    </source>
</evidence>
<sequence>MKTPVQLVLLGGGYVTVWAYRSLVWRLWPELTDGRVELTVICPNTHHAFRGWTAETLTDILQEKNQISSLTELMPRARLIQGQATAIETGTKTIFVKLPDGSQQIKITYDHLLLGIGAFDSEAVEGIRQYGYQIKAQDAFLRTKAMIPALVQKAAKESPEMARNLLTFIVAGGGFAGVELATNLVEYINVLKKEYPSLQGIDPQLRLIHRRDRVLPALHGDHNRLVQYAEKVMAGYGIEVLNNRQIKKVVADGAYLQDGTFLPASMVLSTIGQSRIQLPGTELMMRDNLQRLYTNIYLQIPGYPSIWGGGDACHVKHFYSGEACPANALWAIKQGAYVGRNIARAVKGQSLEPFTYRGVGQSASLGIGKGIMEVYGVQFTGTIAWLMRWFLFTYFMPSRKVMLRGLGDWLFLAFRQQRKGLWLKQKLNVPEKLSPSRLTSTVV</sequence>
<dbReference type="PANTHER" id="PTHR42913:SF3">
    <property type="entry name" value="64 KDA MITOCHONDRIAL NADH DEHYDROGENASE (EUROFUNG)"/>
    <property type="match status" value="1"/>
</dbReference>
<reference evidence="7 8" key="1">
    <citation type="submission" date="2018-06" db="EMBL/GenBank/DDBJ databases">
        <title>Spirosoma sp. HMF3257 Genome sequencing and assembly.</title>
        <authorList>
            <person name="Kang H."/>
            <person name="Cha I."/>
            <person name="Kim H."/>
            <person name="Kang J."/>
            <person name="Joh K."/>
        </authorList>
    </citation>
    <scope>NUCLEOTIDE SEQUENCE [LARGE SCALE GENOMIC DNA]</scope>
    <source>
        <strain evidence="7 8">HMF3257</strain>
    </source>
</reference>
<protein>
    <recommendedName>
        <fullName evidence="6">FAD/NAD(P)-binding domain-containing protein</fullName>
    </recommendedName>
</protein>
<dbReference type="InterPro" id="IPR023753">
    <property type="entry name" value="FAD/NAD-binding_dom"/>
</dbReference>
<comment type="similarity">
    <text evidence="2">Belongs to the NADH dehydrogenase family.</text>
</comment>
<dbReference type="GO" id="GO:0019646">
    <property type="term" value="P:aerobic electron transport chain"/>
    <property type="evidence" value="ECO:0007669"/>
    <property type="project" value="TreeGrafter"/>
</dbReference>
<keyword evidence="5" id="KW-0560">Oxidoreductase</keyword>
<dbReference type="RefSeq" id="WP_111348547.1">
    <property type="nucleotide sequence ID" value="NZ_QLII01000001.1"/>
</dbReference>
<proteinExistence type="inferred from homology"/>
<gene>
    <name evidence="7" type="ORF">HMF3257_32425</name>
</gene>
<dbReference type="InterPro" id="IPR036188">
    <property type="entry name" value="FAD/NAD-bd_sf"/>
</dbReference>
<comment type="cofactor">
    <cofactor evidence="1">
        <name>FAD</name>
        <dbReference type="ChEBI" id="CHEBI:57692"/>
    </cofactor>
</comment>
<keyword evidence="8" id="KW-1185">Reference proteome</keyword>
<evidence type="ECO:0000256" key="2">
    <source>
        <dbReference type="ARBA" id="ARBA00005272"/>
    </source>
</evidence>
<evidence type="ECO:0000256" key="4">
    <source>
        <dbReference type="ARBA" id="ARBA00022827"/>
    </source>
</evidence>
<dbReference type="OrthoDB" id="9781621at2"/>
<evidence type="ECO:0000313" key="7">
    <source>
        <dbReference type="EMBL" id="RAI77674.1"/>
    </source>
</evidence>
<dbReference type="InterPro" id="IPR051169">
    <property type="entry name" value="NADH-Q_oxidoreductase"/>
</dbReference>
<feature type="domain" description="FAD/NAD(P)-binding" evidence="6">
    <location>
        <begin position="34"/>
        <end position="322"/>
    </location>
</feature>
<keyword evidence="3" id="KW-0285">Flavoprotein</keyword>
<dbReference type="Proteomes" id="UP000249016">
    <property type="component" value="Unassembled WGS sequence"/>
</dbReference>
<dbReference type="AlphaFoldDB" id="A0A327NUX9"/>